<keyword evidence="1" id="KW-0418">Kinase</keyword>
<keyword evidence="1" id="KW-0808">Transferase</keyword>
<dbReference type="Gene3D" id="1.10.510.10">
    <property type="entry name" value="Transferase(Phosphotransferase) domain 1"/>
    <property type="match status" value="1"/>
</dbReference>
<comment type="caution">
    <text evidence="1">The sequence shown here is derived from an EMBL/GenBank/DDBJ whole genome shotgun (WGS) entry which is preliminary data.</text>
</comment>
<dbReference type="VEuPathDB" id="VectorBase:LDEU003967"/>
<dbReference type="Proteomes" id="UP000288716">
    <property type="component" value="Unassembled WGS sequence"/>
</dbReference>
<dbReference type="GO" id="GO:0016301">
    <property type="term" value="F:kinase activity"/>
    <property type="evidence" value="ECO:0007669"/>
    <property type="project" value="UniProtKB-KW"/>
</dbReference>
<dbReference type="AlphaFoldDB" id="A0A443SKP9"/>
<name>A0A443SKP9_9ACAR</name>
<evidence type="ECO:0000313" key="2">
    <source>
        <dbReference type="Proteomes" id="UP000288716"/>
    </source>
</evidence>
<dbReference type="PANTHER" id="PTHR12984">
    <property type="entry name" value="SCY1-RELATED S/T PROTEIN KINASE-LIKE"/>
    <property type="match status" value="1"/>
</dbReference>
<gene>
    <name evidence="1" type="ORF">B4U80_01121</name>
</gene>
<evidence type="ECO:0000313" key="1">
    <source>
        <dbReference type="EMBL" id="RWS28072.1"/>
    </source>
</evidence>
<dbReference type="PANTHER" id="PTHR12984:SF6">
    <property type="entry name" value="SCY1-LIKE PROTEIN 2"/>
    <property type="match status" value="1"/>
</dbReference>
<reference evidence="1 2" key="1">
    <citation type="journal article" date="2018" name="Gigascience">
        <title>Genomes of trombidid mites reveal novel predicted allergens and laterally-transferred genes associated with secondary metabolism.</title>
        <authorList>
            <person name="Dong X."/>
            <person name="Chaisiri K."/>
            <person name="Xia D."/>
            <person name="Armstrong S.D."/>
            <person name="Fang Y."/>
            <person name="Donnelly M.J."/>
            <person name="Kadowaki T."/>
            <person name="McGarry J.W."/>
            <person name="Darby A.C."/>
            <person name="Makepeace B.L."/>
        </authorList>
    </citation>
    <scope>NUCLEOTIDE SEQUENCE [LARGE SCALE GENOMIC DNA]</scope>
    <source>
        <strain evidence="1">UoL-UT</strain>
    </source>
</reference>
<dbReference type="InterPro" id="IPR051177">
    <property type="entry name" value="CIK-Related_Protein"/>
</dbReference>
<protein>
    <submittedName>
        <fullName evidence="1">Protein kinase domain-containing protein ppk32-like protein</fullName>
    </submittedName>
</protein>
<proteinExistence type="predicted"/>
<dbReference type="InterPro" id="IPR011009">
    <property type="entry name" value="Kinase-like_dom_sf"/>
</dbReference>
<dbReference type="EMBL" id="NCKV01001605">
    <property type="protein sequence ID" value="RWS28072.1"/>
    <property type="molecule type" value="Genomic_DNA"/>
</dbReference>
<sequence>MFSSRSLLVLIEINKKETKFSITHSLFQSSVQCQPFTAKLPKLAQPDLNFTSPDIQLQGQCSAQSDMFSLGLLIYSLFNNGRSPLECNLSPVHYAKQYDLVKLPNLYLLHKFSSFIYSIFYFRFL</sequence>
<accession>A0A443SKP9</accession>
<dbReference type="OrthoDB" id="79687at2759"/>
<dbReference type="SUPFAM" id="SSF56112">
    <property type="entry name" value="Protein kinase-like (PK-like)"/>
    <property type="match status" value="1"/>
</dbReference>
<organism evidence="1 2">
    <name type="scientific">Leptotrombidium deliense</name>
    <dbReference type="NCBI Taxonomy" id="299467"/>
    <lineage>
        <taxon>Eukaryota</taxon>
        <taxon>Metazoa</taxon>
        <taxon>Ecdysozoa</taxon>
        <taxon>Arthropoda</taxon>
        <taxon>Chelicerata</taxon>
        <taxon>Arachnida</taxon>
        <taxon>Acari</taxon>
        <taxon>Acariformes</taxon>
        <taxon>Trombidiformes</taxon>
        <taxon>Prostigmata</taxon>
        <taxon>Anystina</taxon>
        <taxon>Parasitengona</taxon>
        <taxon>Trombiculoidea</taxon>
        <taxon>Trombiculidae</taxon>
        <taxon>Leptotrombidium</taxon>
    </lineage>
</organism>
<keyword evidence="2" id="KW-1185">Reference proteome</keyword>